<dbReference type="Pfam" id="PF12698">
    <property type="entry name" value="ABC2_membrane_3"/>
    <property type="match status" value="1"/>
</dbReference>
<evidence type="ECO:0000256" key="1">
    <source>
        <dbReference type="ARBA" id="ARBA00004651"/>
    </source>
</evidence>
<dbReference type="InterPro" id="IPR013525">
    <property type="entry name" value="ABC2_TM"/>
</dbReference>
<dbReference type="Proteomes" id="UP000293902">
    <property type="component" value="Chromosome"/>
</dbReference>
<keyword evidence="6 8" id="KW-1133">Transmembrane helix</keyword>
<feature type="domain" description="ABC transmembrane type-2" evidence="9">
    <location>
        <begin position="133"/>
        <end position="369"/>
    </location>
</feature>
<dbReference type="PANTHER" id="PTHR30294">
    <property type="entry name" value="MEMBRANE COMPONENT OF ABC TRANSPORTER YHHJ-RELATED"/>
    <property type="match status" value="1"/>
</dbReference>
<evidence type="ECO:0000256" key="2">
    <source>
        <dbReference type="ARBA" id="ARBA00007783"/>
    </source>
</evidence>
<keyword evidence="3" id="KW-0813">Transport</keyword>
<organism evidence="11 12">
    <name type="scientific">Desulfobacter hydrogenophilus</name>
    <dbReference type="NCBI Taxonomy" id="2291"/>
    <lineage>
        <taxon>Bacteria</taxon>
        <taxon>Pseudomonadati</taxon>
        <taxon>Thermodesulfobacteriota</taxon>
        <taxon>Desulfobacteria</taxon>
        <taxon>Desulfobacterales</taxon>
        <taxon>Desulfobacteraceae</taxon>
        <taxon>Desulfobacter</taxon>
    </lineage>
</organism>
<keyword evidence="13" id="KW-1185">Reference proteome</keyword>
<dbReference type="GO" id="GO:0140359">
    <property type="term" value="F:ABC-type transporter activity"/>
    <property type="evidence" value="ECO:0007669"/>
    <property type="project" value="InterPro"/>
</dbReference>
<evidence type="ECO:0000313" key="11">
    <source>
        <dbReference type="EMBL" id="RAM02547.1"/>
    </source>
</evidence>
<gene>
    <name evidence="11" type="ORF">DO021_07830</name>
    <name evidence="10" type="ORF">EYB58_02565</name>
</gene>
<dbReference type="InterPro" id="IPR051449">
    <property type="entry name" value="ABC-2_transporter_component"/>
</dbReference>
<evidence type="ECO:0000313" key="13">
    <source>
        <dbReference type="Proteomes" id="UP000293902"/>
    </source>
</evidence>
<name>A0A328FHR2_9BACT</name>
<comment type="similarity">
    <text evidence="2">Belongs to the ABC-2 integral membrane protein family.</text>
</comment>
<evidence type="ECO:0000256" key="3">
    <source>
        <dbReference type="ARBA" id="ARBA00022448"/>
    </source>
</evidence>
<keyword evidence="4" id="KW-1003">Cell membrane</keyword>
<feature type="transmembrane region" description="Helical" evidence="8">
    <location>
        <begin position="23"/>
        <end position="40"/>
    </location>
</feature>
<evidence type="ECO:0000256" key="7">
    <source>
        <dbReference type="ARBA" id="ARBA00023136"/>
    </source>
</evidence>
<feature type="transmembrane region" description="Helical" evidence="8">
    <location>
        <begin position="343"/>
        <end position="366"/>
    </location>
</feature>
<dbReference type="Gene3D" id="3.40.1710.10">
    <property type="entry name" value="abc type-2 transporter like domain"/>
    <property type="match status" value="1"/>
</dbReference>
<reference evidence="10 13" key="2">
    <citation type="submission" date="2019-02" db="EMBL/GenBank/DDBJ databases">
        <title>Complete genome sequence of Desulfobacter hydrogenophilus AcRS1.</title>
        <authorList>
            <person name="Marietou A."/>
            <person name="Lund M.B."/>
            <person name="Marshall I.P.G."/>
            <person name="Schreiber L."/>
            <person name="Jorgensen B."/>
        </authorList>
    </citation>
    <scope>NUCLEOTIDE SEQUENCE [LARGE SCALE GENOMIC DNA]</scope>
    <source>
        <strain evidence="10 13">AcRS1</strain>
    </source>
</reference>
<evidence type="ECO:0000256" key="6">
    <source>
        <dbReference type="ARBA" id="ARBA00022989"/>
    </source>
</evidence>
<protein>
    <submittedName>
        <fullName evidence="11">ABC transporter permease</fullName>
    </submittedName>
</protein>
<dbReference type="EMBL" id="QLNI01000013">
    <property type="protein sequence ID" value="RAM02547.1"/>
    <property type="molecule type" value="Genomic_DNA"/>
</dbReference>
<feature type="transmembrane region" description="Helical" evidence="8">
    <location>
        <begin position="286"/>
        <end position="305"/>
    </location>
</feature>
<dbReference type="InterPro" id="IPR047817">
    <property type="entry name" value="ABC2_TM_bact-type"/>
</dbReference>
<feature type="transmembrane region" description="Helical" evidence="8">
    <location>
        <begin position="256"/>
        <end position="280"/>
    </location>
</feature>
<evidence type="ECO:0000256" key="4">
    <source>
        <dbReference type="ARBA" id="ARBA00022475"/>
    </source>
</evidence>
<dbReference type="PANTHER" id="PTHR30294:SF47">
    <property type="entry name" value="INNER MEMBRANE TRANSPORT PERMEASE YHHJ"/>
    <property type="match status" value="1"/>
</dbReference>
<dbReference type="EMBL" id="CP036313">
    <property type="protein sequence ID" value="QBH11904.1"/>
    <property type="molecule type" value="Genomic_DNA"/>
</dbReference>
<sequence>MNKCANIYHLGVKELRILFRDPVLIVLIFWTFSGGIYSIANTTSMELHNAPIAVVDEDQSQLSQRIINAFYGPYFKTPERIDPDGIDTGMDGGKYTFVVDIPPDFERDLLADRQPAIQVNVDATMVSQAFIGSGYIESIAMGEINEFVKGSRGESPLPIDLAVRTKFNPNRNSAWFGSVMEFINNITLLSIILTGAAVIREREHGTLEHLLAMPLTPFEIMMSKIWAMGLVVLTAAALSLHFMVQGVLAVPVAGSIILFLSGAMLHLFSTAAMGIFMGTVSRSMPQLGLLMILVILPLQMLSGGITPHDSMPKGVQAVMALAPTTHFVSFAQAILYRGAGFDLVWPSFMAIIAIGIVFFMAALVLFRRSINVTA</sequence>
<feature type="transmembrane region" description="Helical" evidence="8">
    <location>
        <begin position="174"/>
        <end position="199"/>
    </location>
</feature>
<evidence type="ECO:0000313" key="10">
    <source>
        <dbReference type="EMBL" id="QBH11904.1"/>
    </source>
</evidence>
<evidence type="ECO:0000256" key="5">
    <source>
        <dbReference type="ARBA" id="ARBA00022692"/>
    </source>
</evidence>
<keyword evidence="5 8" id="KW-0812">Transmembrane</keyword>
<evidence type="ECO:0000313" key="12">
    <source>
        <dbReference type="Proteomes" id="UP000248798"/>
    </source>
</evidence>
<dbReference type="RefSeq" id="WP_111955407.1">
    <property type="nucleotide sequence ID" value="NZ_CP036313.1"/>
</dbReference>
<accession>A0A328FHR2</accession>
<reference evidence="11 12" key="1">
    <citation type="submission" date="2018-06" db="EMBL/GenBank/DDBJ databases">
        <title>Complete Genome Sequence of Desulfobacter hydrogenophilus (DSM3380).</title>
        <authorList>
            <person name="Marietou A."/>
            <person name="Schreiber L."/>
            <person name="Marshall I."/>
            <person name="Jorgensen B."/>
        </authorList>
    </citation>
    <scope>NUCLEOTIDE SEQUENCE [LARGE SCALE GENOMIC DNA]</scope>
    <source>
        <strain evidence="11 12">DSM 3380</strain>
    </source>
</reference>
<feature type="transmembrane region" description="Helical" evidence="8">
    <location>
        <begin position="317"/>
        <end position="337"/>
    </location>
</feature>
<dbReference type="OrthoDB" id="9808686at2"/>
<evidence type="ECO:0000256" key="8">
    <source>
        <dbReference type="SAM" id="Phobius"/>
    </source>
</evidence>
<evidence type="ECO:0000259" key="9">
    <source>
        <dbReference type="PROSITE" id="PS51012"/>
    </source>
</evidence>
<dbReference type="PROSITE" id="PS51012">
    <property type="entry name" value="ABC_TM2"/>
    <property type="match status" value="1"/>
</dbReference>
<dbReference type="Proteomes" id="UP000248798">
    <property type="component" value="Unassembled WGS sequence"/>
</dbReference>
<comment type="subcellular location">
    <subcellularLocation>
        <location evidence="1">Cell membrane</location>
        <topology evidence="1">Multi-pass membrane protein</topology>
    </subcellularLocation>
</comment>
<keyword evidence="7 8" id="KW-0472">Membrane</keyword>
<dbReference type="AlphaFoldDB" id="A0A328FHR2"/>
<proteinExistence type="inferred from homology"/>
<dbReference type="GO" id="GO:0005886">
    <property type="term" value="C:plasma membrane"/>
    <property type="evidence" value="ECO:0007669"/>
    <property type="project" value="UniProtKB-SubCell"/>
</dbReference>